<gene>
    <name evidence="1" type="ORF">SCLTRI_LOCUS9355</name>
</gene>
<dbReference type="AlphaFoldDB" id="A0A8H2ZUI1"/>
<dbReference type="OrthoDB" id="3534789at2759"/>
<reference evidence="1" key="1">
    <citation type="submission" date="2020-10" db="EMBL/GenBank/DDBJ databases">
        <authorList>
            <person name="Kusch S."/>
        </authorList>
    </citation>
    <scope>NUCLEOTIDE SEQUENCE</scope>
    <source>
        <strain evidence="1">SwB9</strain>
    </source>
</reference>
<evidence type="ECO:0000313" key="2">
    <source>
        <dbReference type="Proteomes" id="UP000624404"/>
    </source>
</evidence>
<evidence type="ECO:0000313" key="1">
    <source>
        <dbReference type="EMBL" id="CAD6450356.1"/>
    </source>
</evidence>
<proteinExistence type="predicted"/>
<keyword evidence="2" id="KW-1185">Reference proteome</keyword>
<comment type="caution">
    <text evidence="1">The sequence shown here is derived from an EMBL/GenBank/DDBJ whole genome shotgun (WGS) entry which is preliminary data.</text>
</comment>
<dbReference type="Proteomes" id="UP000624404">
    <property type="component" value="Unassembled WGS sequence"/>
</dbReference>
<organism evidence="1 2">
    <name type="scientific">Sclerotinia trifoliorum</name>
    <dbReference type="NCBI Taxonomy" id="28548"/>
    <lineage>
        <taxon>Eukaryota</taxon>
        <taxon>Fungi</taxon>
        <taxon>Dikarya</taxon>
        <taxon>Ascomycota</taxon>
        <taxon>Pezizomycotina</taxon>
        <taxon>Leotiomycetes</taxon>
        <taxon>Helotiales</taxon>
        <taxon>Sclerotiniaceae</taxon>
        <taxon>Sclerotinia</taxon>
    </lineage>
</organism>
<name>A0A8H2ZUI1_9HELO</name>
<protein>
    <submittedName>
        <fullName evidence="1">E91966c7-1ce9-4748-a7ce-4e8422e1ff72-CDS</fullName>
    </submittedName>
</protein>
<dbReference type="EMBL" id="CAJHIA010000034">
    <property type="protein sequence ID" value="CAD6450356.1"/>
    <property type="molecule type" value="Genomic_DNA"/>
</dbReference>
<sequence>MLAQAKYVARAISNADLIIATKLSSLFQREKLTKGYITEQDTILFSIRILIIASNAKRTLFWSPTYIDMPESANTIHMPAVVGHYSRDLTSLIDISRILGPIFPSIHVLSVNAIVVSRDFVAKIICYNT</sequence>
<accession>A0A8H2ZUI1</accession>